<protein>
    <submittedName>
        <fullName evidence="1">Uncharacterized protein</fullName>
    </submittedName>
</protein>
<keyword evidence="2" id="KW-1185">Reference proteome</keyword>
<evidence type="ECO:0000313" key="1">
    <source>
        <dbReference type="EMBL" id="KAJ8627212.1"/>
    </source>
</evidence>
<dbReference type="EMBL" id="CM056814">
    <property type="protein sequence ID" value="KAJ8627212.1"/>
    <property type="molecule type" value="Genomic_DNA"/>
</dbReference>
<comment type="caution">
    <text evidence="1">The sequence shown here is derived from an EMBL/GenBank/DDBJ whole genome shotgun (WGS) entry which is preliminary data.</text>
</comment>
<name>A0ACC2L2A5_PERAE</name>
<reference evidence="1 2" key="1">
    <citation type="journal article" date="2022" name="Hortic Res">
        <title>A haplotype resolved chromosomal level avocado genome allows analysis of novel avocado genes.</title>
        <authorList>
            <person name="Nath O."/>
            <person name="Fletcher S.J."/>
            <person name="Hayward A."/>
            <person name="Shaw L.M."/>
            <person name="Masouleh A.K."/>
            <person name="Furtado A."/>
            <person name="Henry R.J."/>
            <person name="Mitter N."/>
        </authorList>
    </citation>
    <scope>NUCLEOTIDE SEQUENCE [LARGE SCALE GENOMIC DNA]</scope>
    <source>
        <strain evidence="2">cv. Hass</strain>
    </source>
</reference>
<gene>
    <name evidence="1" type="ORF">MRB53_020519</name>
</gene>
<evidence type="ECO:0000313" key="2">
    <source>
        <dbReference type="Proteomes" id="UP001234297"/>
    </source>
</evidence>
<dbReference type="Proteomes" id="UP001234297">
    <property type="component" value="Chromosome 6"/>
</dbReference>
<organism evidence="1 2">
    <name type="scientific">Persea americana</name>
    <name type="common">Avocado</name>
    <dbReference type="NCBI Taxonomy" id="3435"/>
    <lineage>
        <taxon>Eukaryota</taxon>
        <taxon>Viridiplantae</taxon>
        <taxon>Streptophyta</taxon>
        <taxon>Embryophyta</taxon>
        <taxon>Tracheophyta</taxon>
        <taxon>Spermatophyta</taxon>
        <taxon>Magnoliopsida</taxon>
        <taxon>Magnoliidae</taxon>
        <taxon>Laurales</taxon>
        <taxon>Lauraceae</taxon>
        <taxon>Persea</taxon>
    </lineage>
</organism>
<sequence length="145" mass="15692">MEAEPLFLAEPPFPTEPFFPLSSNPFAISPLLHTSDFPPLSHFSSLIPIPNTPQVHPPPPTGIPTGKQISSLTQLPHLPPPPLTQTQFPLPHLTSHLTEFPPPLTKLEQIPQASRFPDLVNVVPVPSTPIQGSTLALPPPAWDIA</sequence>
<accession>A0ACC2L2A5</accession>
<proteinExistence type="predicted"/>